<evidence type="ECO:0008006" key="4">
    <source>
        <dbReference type="Google" id="ProtNLM"/>
    </source>
</evidence>
<evidence type="ECO:0000313" key="2">
    <source>
        <dbReference type="EMBL" id="RRB12899.1"/>
    </source>
</evidence>
<feature type="transmembrane region" description="Helical" evidence="1">
    <location>
        <begin position="390"/>
        <end position="414"/>
    </location>
</feature>
<feature type="transmembrane region" description="Helical" evidence="1">
    <location>
        <begin position="30"/>
        <end position="47"/>
    </location>
</feature>
<dbReference type="InterPro" id="IPR051533">
    <property type="entry name" value="WaaL-like"/>
</dbReference>
<feature type="transmembrane region" description="Helical" evidence="1">
    <location>
        <begin position="434"/>
        <end position="454"/>
    </location>
</feature>
<keyword evidence="1" id="KW-0812">Transmembrane</keyword>
<keyword evidence="1" id="KW-1133">Transmembrane helix</keyword>
<feature type="transmembrane region" description="Helical" evidence="1">
    <location>
        <begin position="289"/>
        <end position="305"/>
    </location>
</feature>
<feature type="transmembrane region" description="Helical" evidence="1">
    <location>
        <begin position="136"/>
        <end position="155"/>
    </location>
</feature>
<sequence length="494" mass="56690">MQKRENSYIVFLKSILIVILGSLSFPNMNVIGALSILPIAILLLNTLMKGDPFSFVIQLFTGAHFTYGKQIGSVFLIAAGIALILWTILFNKRKFKNQLTSTGKKYIFLLCVILFIQVLSILFYRDFEFDKKIISILYIILITQFVIYFSGISISEIDIKRFVYCLFLTCLYSVIVSINQFSSFLPTNSLWPTYDENAIFEKEIFRNSGTFLNYEIYAEYSLSIITILLPGIVSGSIKKYNTRLHYIAIITVALSLYSIILSGTRSSLFLFPICTLIVLYRYRNKINKTTFIAIFVAAVVGYLTPDITKILNLDSFILRNDSLENTTLDKVMTGEAINRAATFSYGLEKIQNKLKDGTLLIGEGYYTFRDEYRDIHFDKSGIEFPDYHNLYMSLIVIWGIGGAWAFISIFILSINSGIKAYKKIKNTNSIYSDLLYGFNLMFIFLMINQLKIQFIRDSNYLFLIMILLVIYISLSESILNFSKKIIKNEDSLVY</sequence>
<keyword evidence="1" id="KW-0472">Membrane</keyword>
<evidence type="ECO:0000313" key="3">
    <source>
        <dbReference type="Proteomes" id="UP000274271"/>
    </source>
</evidence>
<feature type="transmembrane region" description="Helical" evidence="1">
    <location>
        <begin position="266"/>
        <end position="282"/>
    </location>
</feature>
<protein>
    <recommendedName>
        <fullName evidence="4">O-antigen ligase domain-containing protein</fullName>
    </recommendedName>
</protein>
<feature type="transmembrane region" description="Helical" evidence="1">
    <location>
        <begin position="106"/>
        <end position="124"/>
    </location>
</feature>
<feature type="transmembrane region" description="Helical" evidence="1">
    <location>
        <begin position="67"/>
        <end position="86"/>
    </location>
</feature>
<gene>
    <name evidence="2" type="ORF">EHT87_22285</name>
</gene>
<evidence type="ECO:0000256" key="1">
    <source>
        <dbReference type="SAM" id="Phobius"/>
    </source>
</evidence>
<dbReference type="AlphaFoldDB" id="A0A3P1CHZ5"/>
<organism evidence="2 3">
    <name type="scientific">Larkinella knui</name>
    <dbReference type="NCBI Taxonomy" id="2025310"/>
    <lineage>
        <taxon>Bacteria</taxon>
        <taxon>Pseudomonadati</taxon>
        <taxon>Bacteroidota</taxon>
        <taxon>Cytophagia</taxon>
        <taxon>Cytophagales</taxon>
        <taxon>Spirosomataceae</taxon>
        <taxon>Larkinella</taxon>
    </lineage>
</organism>
<comment type="caution">
    <text evidence="2">The sequence shown here is derived from an EMBL/GenBank/DDBJ whole genome shotgun (WGS) entry which is preliminary data.</text>
</comment>
<dbReference type="EMBL" id="RQJP01000004">
    <property type="protein sequence ID" value="RRB12899.1"/>
    <property type="molecule type" value="Genomic_DNA"/>
</dbReference>
<reference evidence="2 3" key="1">
    <citation type="submission" date="2018-11" db="EMBL/GenBank/DDBJ databases">
        <authorList>
            <person name="Zhou Z."/>
            <person name="Wang G."/>
        </authorList>
    </citation>
    <scope>NUCLEOTIDE SEQUENCE [LARGE SCALE GENOMIC DNA]</scope>
    <source>
        <strain evidence="2 3">KCTC42998</strain>
    </source>
</reference>
<dbReference type="PANTHER" id="PTHR37422">
    <property type="entry name" value="TEICHURONIC ACID BIOSYNTHESIS PROTEIN TUAE"/>
    <property type="match status" value="1"/>
</dbReference>
<feature type="transmembrane region" description="Helical" evidence="1">
    <location>
        <begin position="244"/>
        <end position="260"/>
    </location>
</feature>
<dbReference type="PANTHER" id="PTHR37422:SF13">
    <property type="entry name" value="LIPOPOLYSACCHARIDE BIOSYNTHESIS PROTEIN PA4999-RELATED"/>
    <property type="match status" value="1"/>
</dbReference>
<proteinExistence type="predicted"/>
<accession>A0A3P1CHZ5</accession>
<feature type="transmembrane region" description="Helical" evidence="1">
    <location>
        <begin position="162"/>
        <end position="182"/>
    </location>
</feature>
<feature type="transmembrane region" description="Helical" evidence="1">
    <location>
        <begin position="460"/>
        <end position="479"/>
    </location>
</feature>
<name>A0A3P1CHZ5_9BACT</name>
<dbReference type="OrthoDB" id="925546at2"/>
<feature type="transmembrane region" description="Helical" evidence="1">
    <location>
        <begin position="216"/>
        <end position="237"/>
    </location>
</feature>
<keyword evidence="3" id="KW-1185">Reference proteome</keyword>
<dbReference type="RefSeq" id="WP_124908849.1">
    <property type="nucleotide sequence ID" value="NZ_RQJP01000004.1"/>
</dbReference>
<dbReference type="Proteomes" id="UP000274271">
    <property type="component" value="Unassembled WGS sequence"/>
</dbReference>